<sequence>MRADGAGVPGAAEPYAPRSVAYWAPRKYLDPPAVPPLDVRAREEEAAMATALAAGIDGRRVRRTLYRRTVDYWGSVPTWLRHQSLHGPVQHDWFLRPTPHQVIDLLSPVAYTESASSVGRVLVHTSTNKVRCPVNVVRWLPEGRRIVTGSTSGEFTLWNGLTFHFESILQAHDSAVRAMTWTHSGSWLVSADQNGHIKYFQHNMNNVQAFAGHRDAIRGISFAPDDQRFVTVADDSTLKIWGFDEAQEESTLKGHGWEVKCVDWHPQQALLVSGSKDNLVKFWDPRSGTELGTFHGHKNTVQAVQWNPAGHLVATASRDQSIKLYDIRAMQELCTLKGHTKEVCSLEWHPVHSDLLVSGGSEGSILYWSLRAPQVEVPIHTIEDAHESNVWSLQWHPLGHLLASGSNDHTTRFWSRGRPGEQVEASQDAVSGAPDPWGDPADDQDDIIPGLAPTRPTGAMDDAIPGLEGAWSPRAPPPALPRASRRTERWRTRPPAWA</sequence>
<feature type="repeat" description="WD" evidence="8">
    <location>
        <begin position="252"/>
        <end position="293"/>
    </location>
</feature>
<evidence type="ECO:0000256" key="2">
    <source>
        <dbReference type="ARBA" id="ARBA00022574"/>
    </source>
</evidence>
<keyword evidence="2 8" id="KW-0853">WD repeat</keyword>
<feature type="repeat" description="WD" evidence="8">
    <location>
        <begin position="383"/>
        <end position="415"/>
    </location>
</feature>
<feature type="repeat" description="WD" evidence="8">
    <location>
        <begin position="336"/>
        <end position="371"/>
    </location>
</feature>
<evidence type="ECO:0000256" key="9">
    <source>
        <dbReference type="RuleBase" id="RU369034"/>
    </source>
</evidence>
<dbReference type="OMA" id="RTMKFTH"/>
<dbReference type="PRINTS" id="PR00320">
    <property type="entry name" value="GPROTEINBRPT"/>
</dbReference>
<dbReference type="GO" id="GO:0031124">
    <property type="term" value="P:mRNA 3'-end processing"/>
    <property type="evidence" value="ECO:0007669"/>
    <property type="project" value="UniProtKB-UniRule"/>
</dbReference>
<dbReference type="AlphaFoldDB" id="A0A1M8AAX0"/>
<feature type="region of interest" description="Disordered" evidence="10">
    <location>
        <begin position="414"/>
        <end position="498"/>
    </location>
</feature>
<dbReference type="InterPro" id="IPR045245">
    <property type="entry name" value="Pfs2-like"/>
</dbReference>
<feature type="repeat" description="WD" evidence="8">
    <location>
        <begin position="210"/>
        <end position="251"/>
    </location>
</feature>
<dbReference type="SMART" id="SM00320">
    <property type="entry name" value="WD40"/>
    <property type="match status" value="7"/>
</dbReference>
<comment type="function">
    <text evidence="6">Required for 3'-end cleavage and polyadenylation of pre-mRNAs. Also involved in chromosome segregation where it has a role in chromosome attachment to the mitotic spindle.</text>
</comment>
<dbReference type="InterPro" id="IPR015943">
    <property type="entry name" value="WD40/YVTN_repeat-like_dom_sf"/>
</dbReference>
<dbReference type="PROSITE" id="PS50294">
    <property type="entry name" value="WD_REPEATS_REGION"/>
    <property type="match status" value="5"/>
</dbReference>
<name>A0A1M8AAX0_MALS4</name>
<dbReference type="InterPro" id="IPR036322">
    <property type="entry name" value="WD40_repeat_dom_sf"/>
</dbReference>
<keyword evidence="3 9" id="KW-0507">mRNA processing</keyword>
<dbReference type="CDD" id="cd00200">
    <property type="entry name" value="WD40"/>
    <property type="match status" value="1"/>
</dbReference>
<evidence type="ECO:0000256" key="1">
    <source>
        <dbReference type="ARBA" id="ARBA00004123"/>
    </source>
</evidence>
<dbReference type="InterPro" id="IPR020472">
    <property type="entry name" value="WD40_PAC1"/>
</dbReference>
<evidence type="ECO:0000313" key="12">
    <source>
        <dbReference type="Proteomes" id="UP000186303"/>
    </source>
</evidence>
<reference evidence="12" key="1">
    <citation type="journal article" date="2017" name="Nucleic Acids Res.">
        <title>Proteogenomics produces comprehensive and highly accurate protein-coding gene annotation in a complete genome assembly of Malassezia sympodialis.</title>
        <authorList>
            <person name="Zhu Y."/>
            <person name="Engstroem P.G."/>
            <person name="Tellgren-Roth C."/>
            <person name="Baudo C.D."/>
            <person name="Kennell J.C."/>
            <person name="Sun S."/>
            <person name="Billmyre R.B."/>
            <person name="Schroeder M.S."/>
            <person name="Andersson A."/>
            <person name="Holm T."/>
            <person name="Sigurgeirsson B."/>
            <person name="Wu G."/>
            <person name="Sankaranarayanan S.R."/>
            <person name="Siddharthan R."/>
            <person name="Sanyal K."/>
            <person name="Lundeberg J."/>
            <person name="Nystedt B."/>
            <person name="Boekhout T."/>
            <person name="Dawson T.L. Jr."/>
            <person name="Heitman J."/>
            <person name="Scheynius A."/>
            <person name="Lehtioe J."/>
        </authorList>
    </citation>
    <scope>NUCLEOTIDE SEQUENCE [LARGE SCALE GENOMIC DNA]</scope>
    <source>
        <strain evidence="12">ATCC 42132</strain>
    </source>
</reference>
<dbReference type="Pfam" id="PF00400">
    <property type="entry name" value="WD40"/>
    <property type="match status" value="6"/>
</dbReference>
<evidence type="ECO:0000256" key="7">
    <source>
        <dbReference type="ARBA" id="ARBA00026154"/>
    </source>
</evidence>
<dbReference type="SUPFAM" id="SSF50978">
    <property type="entry name" value="WD40 repeat-like"/>
    <property type="match status" value="1"/>
</dbReference>
<feature type="repeat" description="WD" evidence="8">
    <location>
        <begin position="294"/>
        <end position="335"/>
    </location>
</feature>
<dbReference type="STRING" id="1230383.A0A1M8AAX0"/>
<keyword evidence="12" id="KW-1185">Reference proteome</keyword>
<organism evidence="11 12">
    <name type="scientific">Malassezia sympodialis (strain ATCC 42132)</name>
    <name type="common">Atopic eczema-associated yeast</name>
    <dbReference type="NCBI Taxonomy" id="1230383"/>
    <lineage>
        <taxon>Eukaryota</taxon>
        <taxon>Fungi</taxon>
        <taxon>Dikarya</taxon>
        <taxon>Basidiomycota</taxon>
        <taxon>Ustilaginomycotina</taxon>
        <taxon>Malasseziomycetes</taxon>
        <taxon>Malasseziales</taxon>
        <taxon>Malasseziaceae</taxon>
        <taxon>Malassezia</taxon>
    </lineage>
</organism>
<dbReference type="PANTHER" id="PTHR22836">
    <property type="entry name" value="WD40 REPEAT PROTEIN"/>
    <property type="match status" value="1"/>
</dbReference>
<dbReference type="InterPro" id="IPR001680">
    <property type="entry name" value="WD40_rpt"/>
</dbReference>
<evidence type="ECO:0000313" key="11">
    <source>
        <dbReference type="EMBL" id="SHO79493.1"/>
    </source>
</evidence>
<accession>A0A1M8AAX0</accession>
<gene>
    <name evidence="11" type="ORF">MSYG_3842</name>
</gene>
<proteinExistence type="predicted"/>
<dbReference type="Gene3D" id="2.130.10.10">
    <property type="entry name" value="YVTN repeat-like/Quinoprotein amine dehydrogenase"/>
    <property type="match status" value="2"/>
</dbReference>
<dbReference type="PANTHER" id="PTHR22836:SF0">
    <property type="entry name" value="PRE-MRNA 3' END PROCESSING PROTEIN WDR33"/>
    <property type="match status" value="1"/>
</dbReference>
<keyword evidence="5 9" id="KW-0539">Nucleus</keyword>
<dbReference type="VEuPathDB" id="FungiDB:MSYG_3842"/>
<dbReference type="PROSITE" id="PS50082">
    <property type="entry name" value="WD_REPEATS_2"/>
    <property type="match status" value="6"/>
</dbReference>
<keyword evidence="4" id="KW-0677">Repeat</keyword>
<evidence type="ECO:0000256" key="3">
    <source>
        <dbReference type="ARBA" id="ARBA00022664"/>
    </source>
</evidence>
<evidence type="ECO:0000256" key="4">
    <source>
        <dbReference type="ARBA" id="ARBA00022737"/>
    </source>
</evidence>
<evidence type="ECO:0000256" key="6">
    <source>
        <dbReference type="ARBA" id="ARBA00025498"/>
    </source>
</evidence>
<dbReference type="EMBL" id="LT671826">
    <property type="protein sequence ID" value="SHO79493.1"/>
    <property type="molecule type" value="Genomic_DNA"/>
</dbReference>
<dbReference type="FunFam" id="2.130.10.10:FF:000069">
    <property type="entry name" value="WD repeat domain 33"/>
    <property type="match status" value="1"/>
</dbReference>
<evidence type="ECO:0000256" key="8">
    <source>
        <dbReference type="PROSITE-ProRule" id="PRU00221"/>
    </source>
</evidence>
<protein>
    <recommendedName>
        <fullName evidence="7 9">Polyadenylation factor subunit 2</fullName>
    </recommendedName>
</protein>
<feature type="repeat" description="WD" evidence="8">
    <location>
        <begin position="169"/>
        <end position="201"/>
    </location>
</feature>
<dbReference type="GO" id="GO:0005847">
    <property type="term" value="C:mRNA cleavage and polyadenylation specificity factor complex"/>
    <property type="evidence" value="ECO:0007669"/>
    <property type="project" value="TreeGrafter"/>
</dbReference>
<dbReference type="Proteomes" id="UP000186303">
    <property type="component" value="Chromosome 6"/>
</dbReference>
<comment type="subcellular location">
    <subcellularLocation>
        <location evidence="1 9">Nucleus</location>
    </subcellularLocation>
</comment>
<evidence type="ECO:0000256" key="5">
    <source>
        <dbReference type="ARBA" id="ARBA00023242"/>
    </source>
</evidence>
<dbReference type="OrthoDB" id="16717at2759"/>
<evidence type="ECO:0000256" key="10">
    <source>
        <dbReference type="SAM" id="MobiDB-lite"/>
    </source>
</evidence>